<dbReference type="AlphaFoldDB" id="A0A839EP39"/>
<dbReference type="SMART" id="SM00342">
    <property type="entry name" value="HTH_ARAC"/>
    <property type="match status" value="1"/>
</dbReference>
<evidence type="ECO:0000313" key="6">
    <source>
        <dbReference type="Proteomes" id="UP000549052"/>
    </source>
</evidence>
<dbReference type="SUPFAM" id="SSF51182">
    <property type="entry name" value="RmlC-like cupins"/>
    <property type="match status" value="1"/>
</dbReference>
<proteinExistence type="predicted"/>
<reference evidence="5 6" key="1">
    <citation type="submission" date="2020-07" db="EMBL/GenBank/DDBJ databases">
        <title>Genomic Encyclopedia of Type Strains, Phase IV (KMG-V): Genome sequencing to study the core and pangenomes of soil and plant-associated prokaryotes.</title>
        <authorList>
            <person name="Whitman W."/>
        </authorList>
    </citation>
    <scope>NUCLEOTIDE SEQUENCE [LARGE SCALE GENOMIC DNA]</scope>
    <source>
        <strain evidence="5 6">AN3</strain>
    </source>
</reference>
<dbReference type="InterPro" id="IPR018060">
    <property type="entry name" value="HTH_AraC"/>
</dbReference>
<evidence type="ECO:0000313" key="5">
    <source>
        <dbReference type="EMBL" id="MBA8879264.1"/>
    </source>
</evidence>
<dbReference type="PROSITE" id="PS01124">
    <property type="entry name" value="HTH_ARAC_FAMILY_2"/>
    <property type="match status" value="1"/>
</dbReference>
<dbReference type="Pfam" id="PF12833">
    <property type="entry name" value="HTH_18"/>
    <property type="match status" value="1"/>
</dbReference>
<name>A0A839EP39_9HYPH</name>
<dbReference type="InterPro" id="IPR011051">
    <property type="entry name" value="RmlC_Cupin_sf"/>
</dbReference>
<comment type="caution">
    <text evidence="5">The sequence shown here is derived from an EMBL/GenBank/DDBJ whole genome shotgun (WGS) entry which is preliminary data.</text>
</comment>
<dbReference type="GO" id="GO:0043565">
    <property type="term" value="F:sequence-specific DNA binding"/>
    <property type="evidence" value="ECO:0007669"/>
    <property type="project" value="InterPro"/>
</dbReference>
<dbReference type="InterPro" id="IPR018062">
    <property type="entry name" value="HTH_AraC-typ_CS"/>
</dbReference>
<gene>
    <name evidence="5" type="ORF">FHW16_002982</name>
</gene>
<dbReference type="RefSeq" id="WP_182549890.1">
    <property type="nucleotide sequence ID" value="NZ_JACGXN010000003.1"/>
</dbReference>
<keyword evidence="3" id="KW-0804">Transcription</keyword>
<dbReference type="Proteomes" id="UP000549052">
    <property type="component" value="Unassembled WGS sequence"/>
</dbReference>
<keyword evidence="2 5" id="KW-0238">DNA-binding</keyword>
<dbReference type="GO" id="GO:0003700">
    <property type="term" value="F:DNA-binding transcription factor activity"/>
    <property type="evidence" value="ECO:0007669"/>
    <property type="project" value="InterPro"/>
</dbReference>
<evidence type="ECO:0000256" key="3">
    <source>
        <dbReference type="ARBA" id="ARBA00023163"/>
    </source>
</evidence>
<dbReference type="PANTHER" id="PTHR43280">
    <property type="entry name" value="ARAC-FAMILY TRANSCRIPTIONAL REGULATOR"/>
    <property type="match status" value="1"/>
</dbReference>
<protein>
    <submittedName>
        <fullName evidence="5">AraC-like DNA-binding protein</fullName>
    </submittedName>
</protein>
<keyword evidence="1" id="KW-0805">Transcription regulation</keyword>
<sequence>MIGAAKSAELEHILCDPGQSFRWFTHDYPYRLACWNYHPEYEIHLITQSSGTAFVGDYIGDFQPGNLCLVGSNLPHEWVSTNFGNEILSGRDIVLQFDPQIFAQAAGIMPEMAAPRLLLEQALRGLQFYGSAEEQGIDLMRRIGEVQGLQRLALFFELISLMAETDEKIVLSSHDYAPNLDASSAAIMQRVTAYILGNINDDVRMSIAADLAEMTPSTFSRYFKKTTGKNFIDYVHKLRIGRACNMINEQSEPITSICFNVGYKNISNFNRHFKRECGLTPSSYRKLAGGSRANSI</sequence>
<dbReference type="CDD" id="cd06976">
    <property type="entry name" value="cupin_MtlR-like_N"/>
    <property type="match status" value="1"/>
</dbReference>
<organism evidence="5 6">
    <name type="scientific">Phyllobacterium myrsinacearum</name>
    <dbReference type="NCBI Taxonomy" id="28101"/>
    <lineage>
        <taxon>Bacteria</taxon>
        <taxon>Pseudomonadati</taxon>
        <taxon>Pseudomonadota</taxon>
        <taxon>Alphaproteobacteria</taxon>
        <taxon>Hyphomicrobiales</taxon>
        <taxon>Phyllobacteriaceae</taxon>
        <taxon>Phyllobacterium</taxon>
    </lineage>
</organism>
<evidence type="ECO:0000256" key="1">
    <source>
        <dbReference type="ARBA" id="ARBA00023015"/>
    </source>
</evidence>
<evidence type="ECO:0000259" key="4">
    <source>
        <dbReference type="PROSITE" id="PS01124"/>
    </source>
</evidence>
<dbReference type="PANTHER" id="PTHR43280:SF27">
    <property type="entry name" value="TRANSCRIPTIONAL REGULATOR MTLR"/>
    <property type="match status" value="1"/>
</dbReference>
<dbReference type="Gene3D" id="1.10.10.60">
    <property type="entry name" value="Homeodomain-like"/>
    <property type="match status" value="2"/>
</dbReference>
<dbReference type="InterPro" id="IPR020449">
    <property type="entry name" value="Tscrpt_reg_AraC-type_HTH"/>
</dbReference>
<keyword evidence="6" id="KW-1185">Reference proteome</keyword>
<dbReference type="SUPFAM" id="SSF46689">
    <property type="entry name" value="Homeodomain-like"/>
    <property type="match status" value="2"/>
</dbReference>
<accession>A0A839EP39</accession>
<evidence type="ECO:0000256" key="2">
    <source>
        <dbReference type="ARBA" id="ARBA00023125"/>
    </source>
</evidence>
<dbReference type="InterPro" id="IPR009057">
    <property type="entry name" value="Homeodomain-like_sf"/>
</dbReference>
<dbReference type="EMBL" id="JACGXN010000003">
    <property type="protein sequence ID" value="MBA8879264.1"/>
    <property type="molecule type" value="Genomic_DNA"/>
</dbReference>
<feature type="domain" description="HTH araC/xylS-type" evidence="4">
    <location>
        <begin position="189"/>
        <end position="287"/>
    </location>
</feature>
<dbReference type="PROSITE" id="PS00041">
    <property type="entry name" value="HTH_ARAC_FAMILY_1"/>
    <property type="match status" value="1"/>
</dbReference>
<dbReference type="PRINTS" id="PR00032">
    <property type="entry name" value="HTHARAC"/>
</dbReference>